<feature type="region of interest" description="Disordered" evidence="1">
    <location>
        <begin position="99"/>
        <end position="144"/>
    </location>
</feature>
<proteinExistence type="predicted"/>
<evidence type="ECO:0000256" key="1">
    <source>
        <dbReference type="SAM" id="MobiDB-lite"/>
    </source>
</evidence>
<feature type="region of interest" description="Disordered" evidence="1">
    <location>
        <begin position="176"/>
        <end position="218"/>
    </location>
</feature>
<comment type="caution">
    <text evidence="3">The sequence shown here is derived from an EMBL/GenBank/DDBJ whole genome shotgun (WGS) entry which is preliminary data.</text>
</comment>
<dbReference type="AlphaFoldDB" id="A0AAD6ATY6"/>
<organism evidence="3 4">
    <name type="scientific">Pogonophryne albipinna</name>
    <dbReference type="NCBI Taxonomy" id="1090488"/>
    <lineage>
        <taxon>Eukaryota</taxon>
        <taxon>Metazoa</taxon>
        <taxon>Chordata</taxon>
        <taxon>Craniata</taxon>
        <taxon>Vertebrata</taxon>
        <taxon>Euteleostomi</taxon>
        <taxon>Actinopterygii</taxon>
        <taxon>Neopterygii</taxon>
        <taxon>Teleostei</taxon>
        <taxon>Neoteleostei</taxon>
        <taxon>Acanthomorphata</taxon>
        <taxon>Eupercaria</taxon>
        <taxon>Perciformes</taxon>
        <taxon>Notothenioidei</taxon>
        <taxon>Pogonophryne</taxon>
    </lineage>
</organism>
<name>A0AAD6ATY6_9TELE</name>
<reference evidence="3" key="1">
    <citation type="submission" date="2022-11" db="EMBL/GenBank/DDBJ databases">
        <title>Chromosome-level genome of Pogonophryne albipinna.</title>
        <authorList>
            <person name="Jo E."/>
        </authorList>
    </citation>
    <scope>NUCLEOTIDE SEQUENCE</scope>
    <source>
        <strain evidence="3">SGF0006</strain>
        <tissue evidence="3">Muscle</tissue>
    </source>
</reference>
<dbReference type="Pfam" id="PF10244">
    <property type="entry name" value="MRP-L51"/>
    <property type="match status" value="1"/>
</dbReference>
<sequence length="227" mass="24633">MSVLAGLLKAGASFCQTARAFSTGTCCQIKMHAIPALKKVDRWTEKRSMYGVYDNIGILGTRLPEKGPTTGSIIGAIIGVILLLAIIGTAIAMYRKHRNKKLTGDGPPKHKPPPPKKTTSSASTHPNISHVPVAGEDGPLQNEPLQNEYYDTQSAEPVTDLDVNHDDDDHVEDVREHYHSAAPSGWDDPGNNEVPPPYMRTDSDPQDYHPAPNVSHGESFVSTAMFV</sequence>
<feature type="compositionally biased region" description="Low complexity" evidence="1">
    <location>
        <begin position="117"/>
        <end position="126"/>
    </location>
</feature>
<evidence type="ECO:0000313" key="4">
    <source>
        <dbReference type="Proteomes" id="UP001219934"/>
    </source>
</evidence>
<dbReference type="CDD" id="cd12087">
    <property type="entry name" value="TM_EGFR-like"/>
    <property type="match status" value="1"/>
</dbReference>
<feature type="transmembrane region" description="Helical" evidence="2">
    <location>
        <begin position="73"/>
        <end position="94"/>
    </location>
</feature>
<dbReference type="GO" id="GO:0003735">
    <property type="term" value="F:structural constituent of ribosome"/>
    <property type="evidence" value="ECO:0007669"/>
    <property type="project" value="InterPro"/>
</dbReference>
<dbReference type="Proteomes" id="UP001219934">
    <property type="component" value="Unassembled WGS sequence"/>
</dbReference>
<evidence type="ECO:0000256" key="2">
    <source>
        <dbReference type="SAM" id="Phobius"/>
    </source>
</evidence>
<dbReference type="EMBL" id="JAPTMU010000015">
    <property type="protein sequence ID" value="KAJ4930954.1"/>
    <property type="molecule type" value="Genomic_DNA"/>
</dbReference>
<keyword evidence="2" id="KW-1133">Transmembrane helix</keyword>
<dbReference type="InterPro" id="IPR019373">
    <property type="entry name" value="Ribosomal_mL51"/>
</dbReference>
<accession>A0AAD6ATY6</accession>
<protein>
    <submittedName>
        <fullName evidence="3">Uncharacterized protein</fullName>
    </submittedName>
</protein>
<gene>
    <name evidence="3" type="ORF">JOQ06_025255</name>
</gene>
<evidence type="ECO:0000313" key="3">
    <source>
        <dbReference type="EMBL" id="KAJ4930954.1"/>
    </source>
</evidence>
<keyword evidence="2" id="KW-0812">Transmembrane</keyword>
<keyword evidence="4" id="KW-1185">Reference proteome</keyword>
<keyword evidence="2" id="KW-0472">Membrane</keyword>